<dbReference type="FunCoup" id="Q9HLN4">
    <property type="interactions" value="92"/>
</dbReference>
<accession>Q9HLN4</accession>
<feature type="domain" description="HD" evidence="2">
    <location>
        <begin position="111"/>
        <end position="223"/>
    </location>
</feature>
<sequence length="426" mass="48377">MDTISKENAPMACQGNAPGPEGSNDTLDSRCWRGAGVRGNRGYLTGRPDRTGCVWLLIGMNSKIIQDPVHGPIRASDAILEMIDTPEFQRLRYIKNLGLCYLVFPSANHSRFEHSIGTFHLAGMYLDHLGIKSEETAMAALLHDVGHFPFSHTIEDFYRKNRGVDHLEEGIKIIRGERESNIPSILEKYSIDVKKVVSILEGRENVLSEIVSGPIDADELDYLRRDSFYCGVSIGFVNPARVISVSGIYDGRMIIEEKGLSDIESLLISRFLMYQAVYFHKTCRIANRMLERAAIMSEAYDTYRLSDQEFTHLLMSDPRSEDMMRNILDRRLMKVLYKVKYDESLAHDILNAVSEKFIVDIIPPLSFRGKDRLKTQVGVLLENRIATGEESSPLVNALNSAIDRRYIYVYGYHEDERDLKRDLAGI</sequence>
<dbReference type="NCBIfam" id="TIGR00277">
    <property type="entry name" value="HDIG"/>
    <property type="match status" value="1"/>
</dbReference>
<dbReference type="GO" id="GO:0008832">
    <property type="term" value="F:dGTPase activity"/>
    <property type="evidence" value="ECO:0007669"/>
    <property type="project" value="TreeGrafter"/>
</dbReference>
<evidence type="ECO:0000259" key="2">
    <source>
        <dbReference type="PROSITE" id="PS51831"/>
    </source>
</evidence>
<dbReference type="PANTHER" id="PTHR11373">
    <property type="entry name" value="DEOXYNUCLEOSIDE TRIPHOSPHATE TRIPHOSPHOHYDROLASE"/>
    <property type="match status" value="1"/>
</dbReference>
<dbReference type="SMART" id="SM00471">
    <property type="entry name" value="HDc"/>
    <property type="match status" value="1"/>
</dbReference>
<feature type="region of interest" description="Disordered" evidence="1">
    <location>
        <begin position="1"/>
        <end position="26"/>
    </location>
</feature>
<dbReference type="Gene3D" id="1.10.3210.10">
    <property type="entry name" value="Hypothetical protein af1432"/>
    <property type="match status" value="1"/>
</dbReference>
<organism evidence="3 4">
    <name type="scientific">Thermoplasma acidophilum (strain ATCC 25905 / DSM 1728 / JCM 9062 / NBRC 15155 / AMRC-C165)</name>
    <dbReference type="NCBI Taxonomy" id="273075"/>
    <lineage>
        <taxon>Archaea</taxon>
        <taxon>Methanobacteriati</taxon>
        <taxon>Thermoplasmatota</taxon>
        <taxon>Thermoplasmata</taxon>
        <taxon>Thermoplasmatales</taxon>
        <taxon>Thermoplasmataceae</taxon>
        <taxon>Thermoplasma</taxon>
    </lineage>
</organism>
<evidence type="ECO:0000313" key="3">
    <source>
        <dbReference type="EMBL" id="CAC11339.1"/>
    </source>
</evidence>
<dbReference type="SUPFAM" id="SSF109604">
    <property type="entry name" value="HD-domain/PDEase-like"/>
    <property type="match status" value="1"/>
</dbReference>
<evidence type="ECO:0000256" key="1">
    <source>
        <dbReference type="SAM" id="MobiDB-lite"/>
    </source>
</evidence>
<dbReference type="EnsemblBacteria" id="CAC11339">
    <property type="protein sequence ID" value="CAC11339"/>
    <property type="gene ID" value="CAC11339"/>
</dbReference>
<dbReference type="Pfam" id="PF01966">
    <property type="entry name" value="HD"/>
    <property type="match status" value="1"/>
</dbReference>
<dbReference type="InParanoid" id="Q9HLN4"/>
<proteinExistence type="predicted"/>
<dbReference type="InterPro" id="IPR003607">
    <property type="entry name" value="HD/PDEase_dom"/>
</dbReference>
<dbReference type="GO" id="GO:0006203">
    <property type="term" value="P:dGTP catabolic process"/>
    <property type="evidence" value="ECO:0007669"/>
    <property type="project" value="TreeGrafter"/>
</dbReference>
<dbReference type="EMBL" id="AL445063">
    <property type="protein sequence ID" value="CAC11339.1"/>
    <property type="molecule type" value="Genomic_DNA"/>
</dbReference>
<dbReference type="Pfam" id="PF19276">
    <property type="entry name" value="HD_assoc_2"/>
    <property type="match status" value="1"/>
</dbReference>
<dbReference type="eggNOG" id="arCOG04430">
    <property type="taxonomic scope" value="Archaea"/>
</dbReference>
<name>Q9HLN4_THEAC</name>
<dbReference type="STRING" id="273075.gene:9571409"/>
<dbReference type="InterPro" id="IPR006675">
    <property type="entry name" value="HDIG_dom"/>
</dbReference>
<reference evidence="3 4" key="1">
    <citation type="journal article" date="2000" name="Nature">
        <title>The genome sequence of the thermoacidophilic scavenger Thermoplasma acidophilum.</title>
        <authorList>
            <person name="Ruepp A."/>
            <person name="Graml W."/>
            <person name="Santos-Martinez M.L."/>
            <person name="Koretke K.K."/>
            <person name="Volker C."/>
            <person name="Mewes H.W."/>
            <person name="Frishman D."/>
            <person name="Stocker S."/>
            <person name="Lupas A.N."/>
            <person name="Baumeister W."/>
        </authorList>
    </citation>
    <scope>NUCLEOTIDE SEQUENCE [LARGE SCALE GENOMIC DNA]</scope>
    <source>
        <strain evidence="4">ATCC 25905 / DSM 1728 / JCM 9062 / NBRC 15155 / AMRC-C165</strain>
    </source>
</reference>
<dbReference type="InterPro" id="IPR050135">
    <property type="entry name" value="dGTPase-like"/>
</dbReference>
<protein>
    <submittedName>
        <fullName evidence="3">IFN-gamma-induced (Putative GTP-binding protein) protein Mg11 related protein</fullName>
    </submittedName>
</protein>
<dbReference type="AlphaFoldDB" id="Q9HLN4"/>
<gene>
    <name evidence="3" type="ordered locus">Ta0193</name>
</gene>
<dbReference type="PaxDb" id="273075-Ta0193m"/>
<dbReference type="InterPro" id="IPR045509">
    <property type="entry name" value="HD_assoc_2"/>
</dbReference>
<dbReference type="KEGG" id="tac:Ta0193"/>
<dbReference type="InterPro" id="IPR006674">
    <property type="entry name" value="HD_domain"/>
</dbReference>
<dbReference type="HOGENOM" id="CLU_026821_3_1_2"/>
<evidence type="ECO:0000313" key="4">
    <source>
        <dbReference type="Proteomes" id="UP000001024"/>
    </source>
</evidence>
<dbReference type="CDD" id="cd00077">
    <property type="entry name" value="HDc"/>
    <property type="match status" value="1"/>
</dbReference>
<dbReference type="Proteomes" id="UP000001024">
    <property type="component" value="Chromosome"/>
</dbReference>
<dbReference type="PROSITE" id="PS51831">
    <property type="entry name" value="HD"/>
    <property type="match status" value="1"/>
</dbReference>
<dbReference type="PANTHER" id="PTHR11373:SF4">
    <property type="entry name" value="DEOXYNUCLEOSIDE TRIPHOSPHATE TRIPHOSPHOHYDROLASE SAMHD1"/>
    <property type="match status" value="1"/>
</dbReference>
<keyword evidence="4" id="KW-1185">Reference proteome</keyword>